<dbReference type="EC" id="3.6.4.12" evidence="2"/>
<accession>M0I563</accession>
<dbReference type="InterPro" id="IPR041562">
    <property type="entry name" value="MCM_lid"/>
</dbReference>
<dbReference type="PATRIC" id="fig|662480.6.peg.2492"/>
<keyword evidence="3" id="KW-0235">DNA replication</keyword>
<dbReference type="Gene3D" id="3.40.50.300">
    <property type="entry name" value="P-loop containing nucleotide triphosphate hydrolases"/>
    <property type="match status" value="1"/>
</dbReference>
<comment type="similarity">
    <text evidence="1 9">Belongs to the MCM family.</text>
</comment>
<sequence length="711" mass="78121">MIQQLTPSEVTTDNHLATAIQTVLWKHQNDDVEQLFKDVAMAEGAVETTFEVDLSVFYRFAYDIYEDLRDDWSKHSVHVQNVLKSWNGCAKRALNDVSEGDVPNMTFDLAEPGTDAEIELVPRNPPEDMVFRPSSDSPSDLIGQLVAFRGTCVVQSAVKPTVKEAAWECQRCGTVTYLPQISSADEGIQKPHECQGCERQGPFRLDKEQSDVEDTQAIKAQEDYSDVLTEAQPRNAEARITGSRLSNAAHAGDEVMVVGELESGLEGDTRHLTTWINALNIEQRSGDDIDYDSISTEEREQIRDIASMDDPVGYLTESIAPTIHGHEHAKRGILLQAAAPGSQTLTDGTRARGEIHILLIGDAGTGKTMLNYYAKLINKKSVSSSGTGSTKAGLTAAADDEVIGGSTKKVLKPGLLPLADGGLAVVDELDKVNDEITSLNNALEDGQIEFSKYGLNTTMKTRCNLLATANPKHGDFDPMMALEDQVEFDTSVMSRFDLRFAFHDEIDEDLDHRIAKAISKQHGGTLDLDGDEFLHPEFVAKYVTYAKQHTNPVYDPDGPEADAIHDTYTVLRQMLSDSSDGGLNKGLKPRSVGSMIRLAKASATLRLSDTVEMYDVEVAQGTVVKMLDSWGYDTTKFSGKSVSQYDVVGALNATYDELMHRNSGNTDGFALDEIVSAMQKDIPSSRVEEVLQQQSRSGNYYEQDSGKWLRA</sequence>
<dbReference type="Gene3D" id="2.40.50.140">
    <property type="entry name" value="Nucleic acid-binding proteins"/>
    <property type="match status" value="1"/>
</dbReference>
<dbReference type="SMART" id="SM00350">
    <property type="entry name" value="MCM"/>
    <property type="match status" value="1"/>
</dbReference>
<dbReference type="GO" id="GO:0017116">
    <property type="term" value="F:single-stranded DNA helicase activity"/>
    <property type="evidence" value="ECO:0007669"/>
    <property type="project" value="TreeGrafter"/>
</dbReference>
<dbReference type="SUPFAM" id="SSF52540">
    <property type="entry name" value="P-loop containing nucleoside triphosphate hydrolases"/>
    <property type="match status" value="1"/>
</dbReference>
<evidence type="ECO:0000256" key="1">
    <source>
        <dbReference type="ARBA" id="ARBA00008010"/>
    </source>
</evidence>
<dbReference type="InterPro" id="IPR027417">
    <property type="entry name" value="P-loop_NTPase"/>
</dbReference>
<dbReference type="EMBL" id="AOLM01000020">
    <property type="protein sequence ID" value="ELZ91158.1"/>
    <property type="molecule type" value="Genomic_DNA"/>
</dbReference>
<dbReference type="GO" id="GO:0003697">
    <property type="term" value="F:single-stranded DNA binding"/>
    <property type="evidence" value="ECO:0007669"/>
    <property type="project" value="TreeGrafter"/>
</dbReference>
<dbReference type="InterPro" id="IPR001208">
    <property type="entry name" value="MCM_dom"/>
</dbReference>
<evidence type="ECO:0000313" key="12">
    <source>
        <dbReference type="Proteomes" id="UP000011508"/>
    </source>
</evidence>
<keyword evidence="6" id="KW-0347">Helicase</keyword>
<dbReference type="InterPro" id="IPR033762">
    <property type="entry name" value="MCM_OB"/>
</dbReference>
<evidence type="ECO:0000256" key="5">
    <source>
        <dbReference type="ARBA" id="ARBA00022801"/>
    </source>
</evidence>
<dbReference type="PRINTS" id="PR01657">
    <property type="entry name" value="MCMFAMILY"/>
</dbReference>
<gene>
    <name evidence="11" type="ORF">C441_12525</name>
</gene>
<keyword evidence="12" id="KW-1185">Reference proteome</keyword>
<dbReference type="GO" id="GO:0005524">
    <property type="term" value="F:ATP binding"/>
    <property type="evidence" value="ECO:0007669"/>
    <property type="project" value="UniProtKB-KW"/>
</dbReference>
<dbReference type="PROSITE" id="PS50051">
    <property type="entry name" value="MCM_2"/>
    <property type="match status" value="1"/>
</dbReference>
<dbReference type="GO" id="GO:0042555">
    <property type="term" value="C:MCM complex"/>
    <property type="evidence" value="ECO:0007669"/>
    <property type="project" value="TreeGrafter"/>
</dbReference>
<keyword evidence="4 9" id="KW-0547">Nucleotide-binding</keyword>
<evidence type="ECO:0000256" key="3">
    <source>
        <dbReference type="ARBA" id="ARBA00022705"/>
    </source>
</evidence>
<evidence type="ECO:0000259" key="10">
    <source>
        <dbReference type="PROSITE" id="PS50051"/>
    </source>
</evidence>
<dbReference type="GO" id="GO:0006260">
    <property type="term" value="P:DNA replication"/>
    <property type="evidence" value="ECO:0007669"/>
    <property type="project" value="UniProtKB-KW"/>
</dbReference>
<evidence type="ECO:0000256" key="4">
    <source>
        <dbReference type="ARBA" id="ARBA00022741"/>
    </source>
</evidence>
<dbReference type="PANTHER" id="PTHR11630:SF66">
    <property type="entry name" value="DNA REPLICATION LICENSING FACTOR MCM4"/>
    <property type="match status" value="1"/>
</dbReference>
<evidence type="ECO:0000256" key="2">
    <source>
        <dbReference type="ARBA" id="ARBA00012551"/>
    </source>
</evidence>
<evidence type="ECO:0000256" key="9">
    <source>
        <dbReference type="RuleBase" id="RU004070"/>
    </source>
</evidence>
<evidence type="ECO:0000256" key="6">
    <source>
        <dbReference type="ARBA" id="ARBA00022806"/>
    </source>
</evidence>
<protein>
    <recommendedName>
        <fullName evidence="2">DNA helicase</fullName>
        <ecNumber evidence="2">3.6.4.12</ecNumber>
    </recommendedName>
</protein>
<dbReference type="Pfam" id="PF17855">
    <property type="entry name" value="MCM_lid"/>
    <property type="match status" value="1"/>
</dbReference>
<dbReference type="RefSeq" id="WP_007275357.1">
    <property type="nucleotide sequence ID" value="NZ_AOLM01000020.1"/>
</dbReference>
<dbReference type="SUPFAM" id="SSF50249">
    <property type="entry name" value="Nucleic acid-binding proteins"/>
    <property type="match status" value="1"/>
</dbReference>
<proteinExistence type="inferred from homology"/>
<feature type="domain" description="MCM C-terminal AAA(+) ATPase" evidence="10">
    <location>
        <begin position="315"/>
        <end position="518"/>
    </location>
</feature>
<evidence type="ECO:0000256" key="7">
    <source>
        <dbReference type="ARBA" id="ARBA00022840"/>
    </source>
</evidence>
<reference evidence="11 12" key="1">
    <citation type="journal article" date="2014" name="PLoS Genet.">
        <title>Phylogenetically driven sequencing of extremely halophilic archaea reveals strategies for static and dynamic osmo-response.</title>
        <authorList>
            <person name="Becker E.A."/>
            <person name="Seitzer P.M."/>
            <person name="Tritt A."/>
            <person name="Larsen D."/>
            <person name="Krusor M."/>
            <person name="Yao A.I."/>
            <person name="Wu D."/>
            <person name="Madern D."/>
            <person name="Eisen J.A."/>
            <person name="Darling A.E."/>
            <person name="Facciotti M.T."/>
        </authorList>
    </citation>
    <scope>NUCLEOTIDE SEQUENCE [LARGE SCALE GENOMIC DNA]</scope>
    <source>
        <strain evidence="11 12">ATCC BAA-897</strain>
    </source>
</reference>
<evidence type="ECO:0000313" key="11">
    <source>
        <dbReference type="EMBL" id="ELZ91158.1"/>
    </source>
</evidence>
<dbReference type="Pfam" id="PF17207">
    <property type="entry name" value="MCM_OB"/>
    <property type="match status" value="1"/>
</dbReference>
<organism evidence="11 12">
    <name type="scientific">Haloferax sulfurifontis ATCC BAA-897</name>
    <dbReference type="NCBI Taxonomy" id="662480"/>
    <lineage>
        <taxon>Archaea</taxon>
        <taxon>Methanobacteriati</taxon>
        <taxon>Methanobacteriota</taxon>
        <taxon>Stenosarchaea group</taxon>
        <taxon>Halobacteria</taxon>
        <taxon>Halobacteriales</taxon>
        <taxon>Haloferacaceae</taxon>
        <taxon>Haloferax</taxon>
    </lineage>
</organism>
<dbReference type="Gene3D" id="2.20.28.10">
    <property type="match status" value="1"/>
</dbReference>
<dbReference type="OrthoDB" id="6747at2157"/>
<evidence type="ECO:0000256" key="8">
    <source>
        <dbReference type="ARBA" id="ARBA00023125"/>
    </source>
</evidence>
<keyword evidence="5" id="KW-0378">Hydrolase</keyword>
<keyword evidence="7 9" id="KW-0067">ATP-binding</keyword>
<name>M0I563_9EURY</name>
<keyword evidence="8 9" id="KW-0238">DNA-binding</keyword>
<dbReference type="GO" id="GO:0016787">
    <property type="term" value="F:hydrolase activity"/>
    <property type="evidence" value="ECO:0007669"/>
    <property type="project" value="UniProtKB-KW"/>
</dbReference>
<dbReference type="FunFam" id="2.20.28.10:FF:000003">
    <property type="entry name" value="DNA helicase"/>
    <property type="match status" value="1"/>
</dbReference>
<dbReference type="Proteomes" id="UP000011508">
    <property type="component" value="Unassembled WGS sequence"/>
</dbReference>
<dbReference type="InterPro" id="IPR012340">
    <property type="entry name" value="NA-bd_OB-fold"/>
</dbReference>
<comment type="caution">
    <text evidence="11">The sequence shown here is derived from an EMBL/GenBank/DDBJ whole genome shotgun (WGS) entry which is preliminary data.</text>
</comment>
<dbReference type="InterPro" id="IPR031327">
    <property type="entry name" value="MCM"/>
</dbReference>
<dbReference type="AlphaFoldDB" id="M0I563"/>
<dbReference type="Pfam" id="PF00493">
    <property type="entry name" value="MCM"/>
    <property type="match status" value="1"/>
</dbReference>
<dbReference type="PANTHER" id="PTHR11630">
    <property type="entry name" value="DNA REPLICATION LICENSING FACTOR MCM FAMILY MEMBER"/>
    <property type="match status" value="1"/>
</dbReference>